<organism evidence="1 2">
    <name type="scientific">Marasmius tenuissimus</name>
    <dbReference type="NCBI Taxonomy" id="585030"/>
    <lineage>
        <taxon>Eukaryota</taxon>
        <taxon>Fungi</taxon>
        <taxon>Dikarya</taxon>
        <taxon>Basidiomycota</taxon>
        <taxon>Agaricomycotina</taxon>
        <taxon>Agaricomycetes</taxon>
        <taxon>Agaricomycetidae</taxon>
        <taxon>Agaricales</taxon>
        <taxon>Marasmiineae</taxon>
        <taxon>Marasmiaceae</taxon>
        <taxon>Marasmius</taxon>
    </lineage>
</organism>
<dbReference type="InterPro" id="IPR011990">
    <property type="entry name" value="TPR-like_helical_dom_sf"/>
</dbReference>
<evidence type="ECO:0000313" key="1">
    <source>
        <dbReference type="EMBL" id="KAL0064143.1"/>
    </source>
</evidence>
<comment type="caution">
    <text evidence="1">The sequence shown here is derived from an EMBL/GenBank/DDBJ whole genome shotgun (WGS) entry which is preliminary data.</text>
</comment>
<dbReference type="Proteomes" id="UP001437256">
    <property type="component" value="Unassembled WGS sequence"/>
</dbReference>
<dbReference type="InterPro" id="IPR010323">
    <property type="entry name" value="DUF924"/>
</dbReference>
<proteinExistence type="predicted"/>
<accession>A0ABR2ZTP7</accession>
<dbReference type="Gene3D" id="1.25.40.10">
    <property type="entry name" value="Tetratricopeptide repeat domain"/>
    <property type="match status" value="1"/>
</dbReference>
<dbReference type="SUPFAM" id="SSF48452">
    <property type="entry name" value="TPR-like"/>
    <property type="match status" value="1"/>
</dbReference>
<protein>
    <submittedName>
        <fullName evidence="1">Uncharacterized protein</fullName>
    </submittedName>
</protein>
<keyword evidence="2" id="KW-1185">Reference proteome</keyword>
<reference evidence="1 2" key="1">
    <citation type="submission" date="2024-05" db="EMBL/GenBank/DDBJ databases">
        <title>A draft genome resource for the thread blight pathogen Marasmius tenuissimus strain MS-2.</title>
        <authorList>
            <person name="Yulfo-Soto G.E."/>
            <person name="Baruah I.K."/>
            <person name="Amoako-Attah I."/>
            <person name="Bukari Y."/>
            <person name="Meinhardt L.W."/>
            <person name="Bailey B.A."/>
            <person name="Cohen S.P."/>
        </authorList>
    </citation>
    <scope>NUCLEOTIDE SEQUENCE [LARGE SCALE GENOMIC DNA]</scope>
    <source>
        <strain evidence="1 2">MS-2</strain>
    </source>
</reference>
<gene>
    <name evidence="1" type="ORF">AAF712_008865</name>
</gene>
<evidence type="ECO:0000313" key="2">
    <source>
        <dbReference type="Proteomes" id="UP001437256"/>
    </source>
</evidence>
<sequence>MPRDQPTKPDFSHILTPDLYREVLRLHFPWKGPANIKDAIKFYFLNQPDNTQERFDAIHFRATKPISVVRPSIPDLGEYLPDSSDPRYSEHALALVCLLDQMPRSLYRGIDTRYTYMFFDETCRKVVKELISKGTYPESTEEWEKRGHTFEDTILRKLWLYAPLVHSEDLSDHVFVKAKIESMRKEVEEYYGQRDPARDTRDKDSRDTLLMSRLLLDGLPLDGSAADLLFWLYRVLDAHMPIIKEYGRYPYRNESMGRESTPREKEFLKATHNFGAAGLTAAEADKLRKEVEDGVWEDLSDKSPR</sequence>
<dbReference type="Pfam" id="PF06041">
    <property type="entry name" value="DUF924"/>
    <property type="match status" value="1"/>
</dbReference>
<dbReference type="EMBL" id="JBBXMP010000066">
    <property type="protein sequence ID" value="KAL0064143.1"/>
    <property type="molecule type" value="Genomic_DNA"/>
</dbReference>
<name>A0ABR2ZTP7_9AGAR</name>